<proteinExistence type="predicted"/>
<dbReference type="InterPro" id="IPR001763">
    <property type="entry name" value="Rhodanese-like_dom"/>
</dbReference>
<feature type="region of interest" description="Disordered" evidence="1">
    <location>
        <begin position="242"/>
        <end position="293"/>
    </location>
</feature>
<organism evidence="4 5">
    <name type="scientific">Thiothrix unzii</name>
    <dbReference type="NCBI Taxonomy" id="111769"/>
    <lineage>
        <taxon>Bacteria</taxon>
        <taxon>Pseudomonadati</taxon>
        <taxon>Pseudomonadota</taxon>
        <taxon>Gammaproteobacteria</taxon>
        <taxon>Thiotrichales</taxon>
        <taxon>Thiotrichaceae</taxon>
        <taxon>Thiothrix</taxon>
    </lineage>
</organism>
<dbReference type="PROSITE" id="PS50206">
    <property type="entry name" value="RHODANESE_3"/>
    <property type="match status" value="1"/>
</dbReference>
<feature type="signal peptide" evidence="2">
    <location>
        <begin position="1"/>
        <end position="24"/>
    </location>
</feature>
<sequence>MKLTKLLGIAALAAGLSFSSAVIAADEAKPVGITADKMSVTVKHDGKDVEIKRNQDNKAVVVDDFAKTSRPCPPFCIQPDTIADGVQTIAEMGMLGYLEKMNGGDKSILVVDSRTPDWVEKGTIPGAKNIPWEGLAPDKGASTDDIIKILTEDFGAKLADGKDSLAVDEAVAAGGDAVSKVFDYSGAKTLVMFCNGMWCGQSPTNIKTLLKFGYPADKIKWYRGGMQDWAILGLTTVKPAGAAKAEEKPADAKPADAKPAEAKADAKPADAKPAEAKADAKPADAKPAEGEKK</sequence>
<feature type="compositionally biased region" description="Basic and acidic residues" evidence="1">
    <location>
        <begin position="244"/>
        <end position="293"/>
    </location>
</feature>
<gene>
    <name evidence="4" type="ORF">J9260_15260</name>
</gene>
<dbReference type="Gene3D" id="3.40.250.10">
    <property type="entry name" value="Rhodanese-like domain"/>
    <property type="match status" value="1"/>
</dbReference>
<dbReference type="RefSeq" id="WP_210218573.1">
    <property type="nucleotide sequence ID" value="NZ_CP072793.1"/>
</dbReference>
<dbReference type="Proteomes" id="UP000672009">
    <property type="component" value="Chromosome"/>
</dbReference>
<evidence type="ECO:0000256" key="1">
    <source>
        <dbReference type="SAM" id="MobiDB-lite"/>
    </source>
</evidence>
<protein>
    <submittedName>
        <fullName evidence="4">Rhodanese-like domain-containing protein</fullName>
    </submittedName>
</protein>
<dbReference type="KEGG" id="tun:J9260_15260"/>
<keyword evidence="5" id="KW-1185">Reference proteome</keyword>
<dbReference type="CDD" id="cd00158">
    <property type="entry name" value="RHOD"/>
    <property type="match status" value="1"/>
</dbReference>
<dbReference type="SMART" id="SM00450">
    <property type="entry name" value="RHOD"/>
    <property type="match status" value="1"/>
</dbReference>
<feature type="chain" id="PRO_5037606624" evidence="2">
    <location>
        <begin position="25"/>
        <end position="293"/>
    </location>
</feature>
<evidence type="ECO:0000256" key="2">
    <source>
        <dbReference type="SAM" id="SignalP"/>
    </source>
</evidence>
<name>A0A975IGI0_9GAMM</name>
<dbReference type="InterPro" id="IPR036873">
    <property type="entry name" value="Rhodanese-like_dom_sf"/>
</dbReference>
<reference evidence="4" key="1">
    <citation type="submission" date="2021-04" db="EMBL/GenBank/DDBJ databases">
        <title>Genomics, taxonomy and metabolism of representatives of sulfur bacteria of the genus Thiothrix: Thiothrix fructosivorans QT, Thiothrix unzii A1T and three new species, Thiothrix subterranea sp. nov., Thiothrix litoralis sp. nov. and 'Candidatus Thiothrix anitrata' sp. nov.</title>
        <authorList>
            <person name="Ravin N.V."/>
            <person name="Smolyakov D."/>
            <person name="Rudenko T.S."/>
            <person name="Mardanov A.V."/>
            <person name="Beletsky A.V."/>
            <person name="Markov N.D."/>
            <person name="Fomenkov A.I."/>
            <person name="Roberts R.J."/>
            <person name="Karnachuk O.V."/>
            <person name="Novikov A."/>
            <person name="Grabovich M.Y."/>
        </authorList>
    </citation>
    <scope>NUCLEOTIDE SEQUENCE</scope>
    <source>
        <strain evidence="4">A1</strain>
    </source>
</reference>
<accession>A0A975IGI0</accession>
<dbReference type="AlphaFoldDB" id="A0A975IGI0"/>
<keyword evidence="2" id="KW-0732">Signal</keyword>
<evidence type="ECO:0000313" key="4">
    <source>
        <dbReference type="EMBL" id="QTR53046.1"/>
    </source>
</evidence>
<evidence type="ECO:0000313" key="5">
    <source>
        <dbReference type="Proteomes" id="UP000672009"/>
    </source>
</evidence>
<dbReference type="EMBL" id="CP072793">
    <property type="protein sequence ID" value="QTR53046.1"/>
    <property type="molecule type" value="Genomic_DNA"/>
</dbReference>
<dbReference type="Pfam" id="PF00581">
    <property type="entry name" value="Rhodanese"/>
    <property type="match status" value="1"/>
</dbReference>
<feature type="domain" description="Rhodanese" evidence="3">
    <location>
        <begin position="104"/>
        <end position="238"/>
    </location>
</feature>
<evidence type="ECO:0000259" key="3">
    <source>
        <dbReference type="PROSITE" id="PS50206"/>
    </source>
</evidence>
<dbReference type="SUPFAM" id="SSF52821">
    <property type="entry name" value="Rhodanese/Cell cycle control phosphatase"/>
    <property type="match status" value="1"/>
</dbReference>